<dbReference type="Pfam" id="PF02108">
    <property type="entry name" value="FliH"/>
    <property type="match status" value="1"/>
</dbReference>
<name>A0ABP3V464_9CLOT</name>
<keyword evidence="5" id="KW-0653">Protein transport</keyword>
<organism evidence="9 10">
    <name type="scientific">Clostridium oceanicum</name>
    <dbReference type="NCBI Taxonomy" id="1543"/>
    <lineage>
        <taxon>Bacteria</taxon>
        <taxon>Bacillati</taxon>
        <taxon>Bacillota</taxon>
        <taxon>Clostridia</taxon>
        <taxon>Eubacteriales</taxon>
        <taxon>Clostridiaceae</taxon>
        <taxon>Clostridium</taxon>
    </lineage>
</organism>
<feature type="coiled-coil region" evidence="7">
    <location>
        <begin position="112"/>
        <end position="146"/>
    </location>
</feature>
<comment type="caution">
    <text evidence="9">The sequence shown here is derived from an EMBL/GenBank/DDBJ whole genome shotgun (WGS) entry which is preliminary data.</text>
</comment>
<evidence type="ECO:0000256" key="2">
    <source>
        <dbReference type="ARBA" id="ARBA00006602"/>
    </source>
</evidence>
<dbReference type="PANTHER" id="PTHR34982:SF1">
    <property type="entry name" value="FLAGELLAR ASSEMBLY PROTEIN FLIH"/>
    <property type="match status" value="1"/>
</dbReference>
<accession>A0ABP3V464</accession>
<keyword evidence="4" id="KW-1005">Bacterial flagellum biogenesis</keyword>
<keyword evidence="7" id="KW-0175">Coiled coil</keyword>
<dbReference type="Proteomes" id="UP001501510">
    <property type="component" value="Unassembled WGS sequence"/>
</dbReference>
<comment type="function">
    <text evidence="1">Needed for flagellar regrowth and assembly.</text>
</comment>
<gene>
    <name evidence="9" type="ORF">GCM10008906_33720</name>
</gene>
<evidence type="ECO:0000256" key="7">
    <source>
        <dbReference type="SAM" id="Coils"/>
    </source>
</evidence>
<feature type="domain" description="Flagellar assembly protein FliH/Type III secretion system HrpE" evidence="8">
    <location>
        <begin position="119"/>
        <end position="234"/>
    </location>
</feature>
<evidence type="ECO:0000256" key="5">
    <source>
        <dbReference type="ARBA" id="ARBA00022927"/>
    </source>
</evidence>
<evidence type="ECO:0000313" key="10">
    <source>
        <dbReference type="Proteomes" id="UP001501510"/>
    </source>
</evidence>
<evidence type="ECO:0000313" key="9">
    <source>
        <dbReference type="EMBL" id="GAA0746289.1"/>
    </source>
</evidence>
<dbReference type="RefSeq" id="WP_343763543.1">
    <property type="nucleotide sequence ID" value="NZ_BAAACG010000019.1"/>
</dbReference>
<keyword evidence="3" id="KW-0813">Transport</keyword>
<evidence type="ECO:0000259" key="8">
    <source>
        <dbReference type="Pfam" id="PF02108"/>
    </source>
</evidence>
<keyword evidence="6" id="KW-1006">Bacterial flagellum protein export</keyword>
<dbReference type="EMBL" id="BAAACG010000019">
    <property type="protein sequence ID" value="GAA0746289.1"/>
    <property type="molecule type" value="Genomic_DNA"/>
</dbReference>
<dbReference type="InterPro" id="IPR051472">
    <property type="entry name" value="T3SS_Stator/FliH"/>
</dbReference>
<sequence length="252" mass="29159">MQSSFNVIKKSSVVSEGCKKIEIECKVQKAKNPIEEINSKNNIDSYENLAKNILENARRKADKIVADSYREVQSLEENAVKKGYDEGYERGYKEGQDKGYKDSYEKYLKKGEEEYKKTVDNCNNILLQAQNEYDKYLKDKEKEVRELVESIVYQVLKREVKDCDSLNDVIYDVLEKNKKAKSIVVRCNKNYLEEVKGNIEEWKIKLPFKGEIFVIEDNLASDGKVVIETEMGKVIVDINIALEKLKNMLLGI</sequence>
<keyword evidence="10" id="KW-1185">Reference proteome</keyword>
<reference evidence="10" key="1">
    <citation type="journal article" date="2019" name="Int. J. Syst. Evol. Microbiol.">
        <title>The Global Catalogue of Microorganisms (GCM) 10K type strain sequencing project: providing services to taxonomists for standard genome sequencing and annotation.</title>
        <authorList>
            <consortium name="The Broad Institute Genomics Platform"/>
            <consortium name="The Broad Institute Genome Sequencing Center for Infectious Disease"/>
            <person name="Wu L."/>
            <person name="Ma J."/>
        </authorList>
    </citation>
    <scope>NUCLEOTIDE SEQUENCE [LARGE SCALE GENOMIC DNA]</scope>
    <source>
        <strain evidence="10">JCM 1407</strain>
    </source>
</reference>
<evidence type="ECO:0000256" key="3">
    <source>
        <dbReference type="ARBA" id="ARBA00022448"/>
    </source>
</evidence>
<comment type="similarity">
    <text evidence="2">Belongs to the FliH family.</text>
</comment>
<dbReference type="PANTHER" id="PTHR34982">
    <property type="entry name" value="YOP PROTEINS TRANSLOCATION PROTEIN L"/>
    <property type="match status" value="1"/>
</dbReference>
<evidence type="ECO:0000256" key="1">
    <source>
        <dbReference type="ARBA" id="ARBA00003041"/>
    </source>
</evidence>
<proteinExistence type="inferred from homology"/>
<protein>
    <submittedName>
        <fullName evidence="9">FliH/SctL family protein</fullName>
    </submittedName>
</protein>
<evidence type="ECO:0000256" key="6">
    <source>
        <dbReference type="ARBA" id="ARBA00023225"/>
    </source>
</evidence>
<evidence type="ECO:0000256" key="4">
    <source>
        <dbReference type="ARBA" id="ARBA00022795"/>
    </source>
</evidence>
<dbReference type="InterPro" id="IPR018035">
    <property type="entry name" value="Flagellar_FliH/T3SS_HrpE"/>
</dbReference>